<feature type="transmembrane region" description="Helical" evidence="5">
    <location>
        <begin position="71"/>
        <end position="90"/>
    </location>
</feature>
<feature type="transmembrane region" description="Helical" evidence="5">
    <location>
        <begin position="44"/>
        <end position="64"/>
    </location>
</feature>
<proteinExistence type="predicted"/>
<feature type="transmembrane region" description="Helical" evidence="5">
    <location>
        <begin position="359"/>
        <end position="381"/>
    </location>
</feature>
<gene>
    <name evidence="7" type="ordered locus">Sked_07030</name>
</gene>
<dbReference type="Pfam" id="PF07690">
    <property type="entry name" value="MFS_1"/>
    <property type="match status" value="1"/>
</dbReference>
<dbReference type="InterPro" id="IPR036259">
    <property type="entry name" value="MFS_trans_sf"/>
</dbReference>
<evidence type="ECO:0000256" key="2">
    <source>
        <dbReference type="ARBA" id="ARBA00022692"/>
    </source>
</evidence>
<evidence type="ECO:0000256" key="1">
    <source>
        <dbReference type="ARBA" id="ARBA00004651"/>
    </source>
</evidence>
<dbReference type="InterPro" id="IPR020846">
    <property type="entry name" value="MFS_dom"/>
</dbReference>
<dbReference type="HOGENOM" id="CLU_046685_5_0_11"/>
<evidence type="ECO:0000256" key="4">
    <source>
        <dbReference type="ARBA" id="ARBA00023136"/>
    </source>
</evidence>
<dbReference type="AlphaFoldDB" id="D1BB93"/>
<name>D1BB93_SANKS</name>
<comment type="subcellular location">
    <subcellularLocation>
        <location evidence="1">Cell membrane</location>
        <topology evidence="1">Multi-pass membrane protein</topology>
    </subcellularLocation>
</comment>
<dbReference type="Proteomes" id="UP000000322">
    <property type="component" value="Chromosome"/>
</dbReference>
<feature type="transmembrane region" description="Helical" evidence="5">
    <location>
        <begin position="297"/>
        <end position="317"/>
    </location>
</feature>
<dbReference type="SUPFAM" id="SSF103473">
    <property type="entry name" value="MFS general substrate transporter"/>
    <property type="match status" value="1"/>
</dbReference>
<keyword evidence="8" id="KW-1185">Reference proteome</keyword>
<dbReference type="InterPro" id="IPR011701">
    <property type="entry name" value="MFS"/>
</dbReference>
<feature type="transmembrane region" description="Helical" evidence="5">
    <location>
        <begin position="12"/>
        <end position="32"/>
    </location>
</feature>
<evidence type="ECO:0000313" key="8">
    <source>
        <dbReference type="Proteomes" id="UP000000322"/>
    </source>
</evidence>
<dbReference type="GO" id="GO:0022857">
    <property type="term" value="F:transmembrane transporter activity"/>
    <property type="evidence" value="ECO:0007669"/>
    <property type="project" value="InterPro"/>
</dbReference>
<feature type="transmembrane region" description="Helical" evidence="5">
    <location>
        <begin position="261"/>
        <end position="285"/>
    </location>
</feature>
<sequence>MTVAQVRRRYAGLTALQILGTSMMLPVLVILMGERGLSVRDVGLVLAVGALSIALLEVPLGIASDRMSRRTALAAACLGRGAAFTGLFFASSLPQFIFWSVVFALGRAFESGPLQAWFVERTRNAATTPAEADLATSRGLGRGFATMALGGALGALLGGGLAAALPPEVTIAGVQTTGVAVPLLVAVMVEVVCLVAVLYLVTSQAREPDLRSTTVRHAVHDAARLVSTNRIFLLFACRWLLFAAAFQSFELVAPLYMRSEIGSAGSAASAFSVAIIVTQLSAAAGASLSGRLAGRYVWYRAVGLLSLLAGIAIMAAGMVPSTIGFVLCFALAFFLGGPVSALQGPTLHRQVDDTQRATLLSLESAVANVSVFAGSLALGWLVEATSLSVALVVAGVLAASAAVPSLLIGHRSLRDR</sequence>
<dbReference type="eggNOG" id="COG2814">
    <property type="taxonomic scope" value="Bacteria"/>
</dbReference>
<feature type="transmembrane region" description="Helical" evidence="5">
    <location>
        <begin position="387"/>
        <end position="408"/>
    </location>
</feature>
<feature type="transmembrane region" description="Helical" evidence="5">
    <location>
        <begin position="323"/>
        <end position="347"/>
    </location>
</feature>
<dbReference type="PANTHER" id="PTHR23530:SF1">
    <property type="entry name" value="PERMEASE, MAJOR FACILITATOR SUPERFAMILY-RELATED"/>
    <property type="match status" value="1"/>
</dbReference>
<dbReference type="PANTHER" id="PTHR23530">
    <property type="entry name" value="TRANSPORT PROTEIN-RELATED"/>
    <property type="match status" value="1"/>
</dbReference>
<dbReference type="RefSeq" id="WP_012865728.1">
    <property type="nucleotide sequence ID" value="NC_013521.1"/>
</dbReference>
<evidence type="ECO:0000313" key="7">
    <source>
        <dbReference type="EMBL" id="ACZ20659.1"/>
    </source>
</evidence>
<accession>D1BB93</accession>
<feature type="transmembrane region" description="Helical" evidence="5">
    <location>
        <begin position="177"/>
        <end position="201"/>
    </location>
</feature>
<dbReference type="PROSITE" id="PS50850">
    <property type="entry name" value="MFS"/>
    <property type="match status" value="1"/>
</dbReference>
<dbReference type="GO" id="GO:0005886">
    <property type="term" value="C:plasma membrane"/>
    <property type="evidence" value="ECO:0007669"/>
    <property type="project" value="UniProtKB-SubCell"/>
</dbReference>
<feature type="transmembrane region" description="Helical" evidence="5">
    <location>
        <begin position="96"/>
        <end position="119"/>
    </location>
</feature>
<evidence type="ECO:0000259" key="6">
    <source>
        <dbReference type="PROSITE" id="PS50850"/>
    </source>
</evidence>
<feature type="transmembrane region" description="Helical" evidence="5">
    <location>
        <begin position="140"/>
        <end position="165"/>
    </location>
</feature>
<feature type="transmembrane region" description="Helical" evidence="5">
    <location>
        <begin position="231"/>
        <end position="249"/>
    </location>
</feature>
<organism evidence="7 8">
    <name type="scientific">Sanguibacter keddieii (strain ATCC 51767 / DSM 10542 / NCFB 3025 / ST-74)</name>
    <dbReference type="NCBI Taxonomy" id="446469"/>
    <lineage>
        <taxon>Bacteria</taxon>
        <taxon>Bacillati</taxon>
        <taxon>Actinomycetota</taxon>
        <taxon>Actinomycetes</taxon>
        <taxon>Micrococcales</taxon>
        <taxon>Sanguibacteraceae</taxon>
        <taxon>Sanguibacter</taxon>
    </lineage>
</organism>
<protein>
    <submittedName>
        <fullName evidence="7">Arabinose efflux permease family protein</fullName>
    </submittedName>
</protein>
<dbReference type="InterPro" id="IPR053160">
    <property type="entry name" value="MFS_DHA3_Transporter"/>
</dbReference>
<keyword evidence="2 5" id="KW-0812">Transmembrane</keyword>
<keyword evidence="3 5" id="KW-1133">Transmembrane helix</keyword>
<evidence type="ECO:0000256" key="5">
    <source>
        <dbReference type="SAM" id="Phobius"/>
    </source>
</evidence>
<keyword evidence="4 5" id="KW-0472">Membrane</keyword>
<dbReference type="EMBL" id="CP001819">
    <property type="protein sequence ID" value="ACZ20659.1"/>
    <property type="molecule type" value="Genomic_DNA"/>
</dbReference>
<reference evidence="7 8" key="1">
    <citation type="journal article" date="2009" name="Stand. Genomic Sci.">
        <title>Complete genome sequence of Sanguibacter keddieii type strain (ST-74).</title>
        <authorList>
            <person name="Ivanova N."/>
            <person name="Sikorski J."/>
            <person name="Sims D."/>
            <person name="Brettin T."/>
            <person name="Detter J.C."/>
            <person name="Han C."/>
            <person name="Lapidus A."/>
            <person name="Copeland A."/>
            <person name="Glavina Del Rio T."/>
            <person name="Nolan M."/>
            <person name="Chen F."/>
            <person name="Lucas S."/>
            <person name="Tice H."/>
            <person name="Cheng J.F."/>
            <person name="Bruce D."/>
            <person name="Goodwin L."/>
            <person name="Pitluck S."/>
            <person name="Pati A."/>
            <person name="Mavromatis K."/>
            <person name="Chen A."/>
            <person name="Palaniappan K."/>
            <person name="D'haeseleer P."/>
            <person name="Chain P."/>
            <person name="Bristow J."/>
            <person name="Eisen J.A."/>
            <person name="Markowitz V."/>
            <person name="Hugenholtz P."/>
            <person name="Goker M."/>
            <person name="Pukall R."/>
            <person name="Klenk H.P."/>
            <person name="Kyrpides N.C."/>
        </authorList>
    </citation>
    <scope>NUCLEOTIDE SEQUENCE [LARGE SCALE GENOMIC DNA]</scope>
    <source>
        <strain evidence="8">ATCC 51767 / DSM 10542 / NCFB 3025 / ST-74</strain>
    </source>
</reference>
<dbReference type="KEGG" id="ske:Sked_07030"/>
<evidence type="ECO:0000256" key="3">
    <source>
        <dbReference type="ARBA" id="ARBA00022989"/>
    </source>
</evidence>
<dbReference type="STRING" id="446469.Sked_07030"/>
<dbReference type="Gene3D" id="1.20.1250.20">
    <property type="entry name" value="MFS general substrate transporter like domains"/>
    <property type="match status" value="1"/>
</dbReference>
<feature type="domain" description="Major facilitator superfamily (MFS) profile" evidence="6">
    <location>
        <begin position="1"/>
        <end position="413"/>
    </location>
</feature>